<evidence type="ECO:0000313" key="2">
    <source>
        <dbReference type="Proteomes" id="UP000297429"/>
    </source>
</evidence>
<accession>A0ABY2HJU2</accession>
<dbReference type="Proteomes" id="UP000297429">
    <property type="component" value="Unassembled WGS sequence"/>
</dbReference>
<sequence length="103" mass="11277">MGNIHQKYLILITKINVIFNKHKSIKMKKLKSNAFNKGEVLTRTQLKKVMGGSGSGSGDYLCQCDGKVGILWSAQASINWVNANCSGQYQCDQLPSPPPPVPN</sequence>
<dbReference type="EMBL" id="SOPX01000005">
    <property type="protein sequence ID" value="TFB28861.1"/>
    <property type="molecule type" value="Genomic_DNA"/>
</dbReference>
<protein>
    <recommendedName>
        <fullName evidence="3">Natural product</fullName>
    </recommendedName>
</protein>
<reference evidence="1 2" key="1">
    <citation type="submission" date="2019-03" db="EMBL/GenBank/DDBJ databases">
        <authorList>
            <person name="He R.-H."/>
        </authorList>
    </citation>
    <scope>NUCLEOTIDE SEQUENCE [LARGE SCALE GENOMIC DNA]</scope>
    <source>
        <strain evidence="1 2">DSM 19624</strain>
    </source>
</reference>
<organism evidence="1 2">
    <name type="scientific">Pedobacter alluvionis</name>
    <dbReference type="NCBI Taxonomy" id="475253"/>
    <lineage>
        <taxon>Bacteria</taxon>
        <taxon>Pseudomonadati</taxon>
        <taxon>Bacteroidota</taxon>
        <taxon>Sphingobacteriia</taxon>
        <taxon>Sphingobacteriales</taxon>
        <taxon>Sphingobacteriaceae</taxon>
        <taxon>Pedobacter</taxon>
    </lineage>
</organism>
<comment type="caution">
    <text evidence="1">The sequence shown here is derived from an EMBL/GenBank/DDBJ whole genome shotgun (WGS) entry which is preliminary data.</text>
</comment>
<dbReference type="RefSeq" id="WP_121287744.1">
    <property type="nucleotide sequence ID" value="NZ_RCCK01000015.1"/>
</dbReference>
<keyword evidence="2" id="KW-1185">Reference proteome</keyword>
<evidence type="ECO:0008006" key="3">
    <source>
        <dbReference type="Google" id="ProtNLM"/>
    </source>
</evidence>
<gene>
    <name evidence="1" type="ORF">E3V97_22350</name>
</gene>
<proteinExistence type="predicted"/>
<name>A0ABY2HJU2_9SPHI</name>
<evidence type="ECO:0000313" key="1">
    <source>
        <dbReference type="EMBL" id="TFB28861.1"/>
    </source>
</evidence>